<evidence type="ECO:0000256" key="2">
    <source>
        <dbReference type="SAM" id="SignalP"/>
    </source>
</evidence>
<dbReference type="InterPro" id="IPR000906">
    <property type="entry name" value="ZU5_dom"/>
</dbReference>
<dbReference type="EMBL" id="JSVC01000002">
    <property type="protein sequence ID" value="KIC95998.1"/>
    <property type="molecule type" value="Genomic_DNA"/>
</dbReference>
<dbReference type="AlphaFoldDB" id="A0A0C1LKY7"/>
<dbReference type="Proteomes" id="UP000031408">
    <property type="component" value="Unassembled WGS sequence"/>
</dbReference>
<comment type="caution">
    <text evidence="4">The sequence shown here is derived from an EMBL/GenBank/DDBJ whole genome shotgun (WGS) entry which is preliminary data.</text>
</comment>
<feature type="region of interest" description="Disordered" evidence="1">
    <location>
        <begin position="27"/>
        <end position="48"/>
    </location>
</feature>
<evidence type="ECO:0000313" key="5">
    <source>
        <dbReference type="Proteomes" id="UP000031408"/>
    </source>
</evidence>
<organism evidence="4 5">
    <name type="scientific">Flavihumibacter solisilvae</name>
    <dbReference type="NCBI Taxonomy" id="1349421"/>
    <lineage>
        <taxon>Bacteria</taxon>
        <taxon>Pseudomonadati</taxon>
        <taxon>Bacteroidota</taxon>
        <taxon>Chitinophagia</taxon>
        <taxon>Chitinophagales</taxon>
        <taxon>Chitinophagaceae</taxon>
        <taxon>Flavihumibacter</taxon>
    </lineage>
</organism>
<evidence type="ECO:0000259" key="3">
    <source>
        <dbReference type="PROSITE" id="PS51145"/>
    </source>
</evidence>
<name>A0A0C1LKY7_9BACT</name>
<dbReference type="PROSITE" id="PS51257">
    <property type="entry name" value="PROKAR_LIPOPROTEIN"/>
    <property type="match status" value="1"/>
</dbReference>
<dbReference type="RefSeq" id="WP_152616701.1">
    <property type="nucleotide sequence ID" value="NZ_JSVC01000002.1"/>
</dbReference>
<keyword evidence="5" id="KW-1185">Reference proteome</keyword>
<accession>A0A0C1LKY7</accession>
<dbReference type="Gene3D" id="2.60.220.30">
    <property type="match status" value="1"/>
</dbReference>
<proteinExistence type="predicted"/>
<feature type="signal peptide" evidence="2">
    <location>
        <begin position="1"/>
        <end position="27"/>
    </location>
</feature>
<keyword evidence="2" id="KW-0732">Signal</keyword>
<evidence type="ECO:0000256" key="1">
    <source>
        <dbReference type="SAM" id="MobiDB-lite"/>
    </source>
</evidence>
<dbReference type="OrthoDB" id="770607at2"/>
<feature type="chain" id="PRO_5002134994" description="ZU5 domain-containing protein" evidence="2">
    <location>
        <begin position="28"/>
        <end position="430"/>
    </location>
</feature>
<sequence>MHFRLFINKTWLLALLIIASCSKPVNDAENPGGGQSTPRPVGSPVGNLYSQLVGPEGGTVTSEDGMVEIIIPAGALSSTTEVGIQPLNNTAITGIGAGYRLTPHGRVFNKPVTIRFKYSTHHSKLSNYEAVQIATQEANGKWKCIGRVDNDTNSKTVSAEVDHFSDWALIASMELSPVTRTLGLGESLTLHALRYVYPIVGDDWLAPLSLPNAGVGEPLMIGPEHIVRWTLNGPGKLEGIGADATYTAPSAVSGSNQAATVTLELKVGNKQVLLISTIYLVVDGINISINGQPWHTYPAMASTMDDLPQFTIAGLRTTADLPQIVFLLPRTAGMKTDGTYNWSMQGDDATDVTFEYAEPDLKHMYVSVYDDGSESRDSEGFVQIEETEQGGKKYVSGVFALDHAGKIETNTGTQISIANIKGTFRVQRNW</sequence>
<protein>
    <recommendedName>
        <fullName evidence="3">ZU5 domain-containing protein</fullName>
    </recommendedName>
</protein>
<evidence type="ECO:0000313" key="4">
    <source>
        <dbReference type="EMBL" id="KIC95998.1"/>
    </source>
</evidence>
<reference evidence="4 5" key="1">
    <citation type="submission" date="2014-11" db="EMBL/GenBank/DDBJ databases">
        <title>Genome sequence of Flavihumibacter solisilvae 3-3.</title>
        <authorList>
            <person name="Zhou G."/>
            <person name="Li M."/>
            <person name="Wang G."/>
        </authorList>
    </citation>
    <scope>NUCLEOTIDE SEQUENCE [LARGE SCALE GENOMIC DNA]</scope>
    <source>
        <strain evidence="4 5">3-3</strain>
    </source>
</reference>
<feature type="domain" description="ZU5" evidence="3">
    <location>
        <begin position="47"/>
        <end position="173"/>
    </location>
</feature>
<dbReference type="PROSITE" id="PS51145">
    <property type="entry name" value="ZU5"/>
    <property type="match status" value="1"/>
</dbReference>
<gene>
    <name evidence="4" type="ORF">OI18_02050</name>
</gene>